<dbReference type="EMBL" id="MVBN01000006">
    <property type="protein sequence ID" value="OOK71391.1"/>
    <property type="molecule type" value="Genomic_DNA"/>
</dbReference>
<evidence type="ECO:0000313" key="2">
    <source>
        <dbReference type="EMBL" id="OOK75982.1"/>
    </source>
</evidence>
<dbReference type="Proteomes" id="UP000188532">
    <property type="component" value="Unassembled WGS sequence"/>
</dbReference>
<accession>A0A1V3XA03</accession>
<evidence type="ECO:0000313" key="3">
    <source>
        <dbReference type="Proteomes" id="UP000188532"/>
    </source>
</evidence>
<evidence type="ECO:0000313" key="1">
    <source>
        <dbReference type="EMBL" id="OOK71391.1"/>
    </source>
</evidence>
<protein>
    <submittedName>
        <fullName evidence="2">Uncharacterized protein</fullName>
    </submittedName>
</protein>
<dbReference type="AlphaFoldDB" id="A0A1V3XA03"/>
<organism evidence="2 4">
    <name type="scientific">Mycobacterium kansasii</name>
    <dbReference type="NCBI Taxonomy" id="1768"/>
    <lineage>
        <taxon>Bacteria</taxon>
        <taxon>Bacillati</taxon>
        <taxon>Actinomycetota</taxon>
        <taxon>Actinomycetes</taxon>
        <taxon>Mycobacteriales</taxon>
        <taxon>Mycobacteriaceae</taxon>
        <taxon>Mycobacterium</taxon>
    </lineage>
</organism>
<name>A0A1V3XA03_MYCKA</name>
<reference evidence="3 4" key="1">
    <citation type="submission" date="2017-02" db="EMBL/GenBank/DDBJ databases">
        <title>Complete genome sequences of Mycobacterium kansasii strains isolated from rhesus macaques.</title>
        <authorList>
            <person name="Panda A."/>
            <person name="Nagaraj S."/>
            <person name="Zhao X."/>
            <person name="Tettelin H."/>
            <person name="Detolla L.J."/>
        </authorList>
    </citation>
    <scope>NUCLEOTIDE SEQUENCE [LARGE SCALE GENOMIC DNA]</scope>
    <source>
        <strain evidence="1 3">11-3469</strain>
        <strain evidence="2 4">11-3813</strain>
    </source>
</reference>
<gene>
    <name evidence="1" type="ORF">BZL29_5780</name>
    <name evidence="2" type="ORF">BZL30_4281</name>
</gene>
<proteinExistence type="predicted"/>
<sequence length="56" mass="6032">MIAVVLERAGPKFPPGMQAEIRDGYWACFDTTDLTTEPGPGLVELIDARLGALATR</sequence>
<comment type="caution">
    <text evidence="2">The sequence shown here is derived from an EMBL/GenBank/DDBJ whole genome shotgun (WGS) entry which is preliminary data.</text>
</comment>
<evidence type="ECO:0000313" key="4">
    <source>
        <dbReference type="Proteomes" id="UP000189229"/>
    </source>
</evidence>
<dbReference type="EMBL" id="MVBM01000003">
    <property type="protein sequence ID" value="OOK75982.1"/>
    <property type="molecule type" value="Genomic_DNA"/>
</dbReference>
<dbReference type="Proteomes" id="UP000189229">
    <property type="component" value="Unassembled WGS sequence"/>
</dbReference>
<dbReference type="RefSeq" id="WP_023369373.1">
    <property type="nucleotide sequence ID" value="NZ_PQOL01000024.1"/>
</dbReference>